<feature type="non-terminal residue" evidence="2">
    <location>
        <position position="1"/>
    </location>
</feature>
<dbReference type="CDD" id="cd22744">
    <property type="entry name" value="OTU"/>
    <property type="match status" value="1"/>
</dbReference>
<keyword evidence="3" id="KW-1185">Reference proteome</keyword>
<dbReference type="Gene3D" id="3.90.70.80">
    <property type="match status" value="1"/>
</dbReference>
<comment type="caution">
    <text evidence="2">The sequence shown here is derived from an EMBL/GenBank/DDBJ whole genome shotgun (WGS) entry which is preliminary data.</text>
</comment>
<proteinExistence type="predicted"/>
<gene>
    <name evidence="2" type="ORF">LITE_LOCUS10591</name>
</gene>
<dbReference type="AlphaFoldDB" id="A0AAV0IRQ5"/>
<feature type="compositionally biased region" description="Basic and acidic residues" evidence="1">
    <location>
        <begin position="51"/>
        <end position="62"/>
    </location>
</feature>
<name>A0AAV0IRQ5_9ROSI</name>
<protein>
    <recommendedName>
        <fullName evidence="4">OTU domain-containing protein</fullName>
    </recommendedName>
</protein>
<evidence type="ECO:0008006" key="4">
    <source>
        <dbReference type="Google" id="ProtNLM"/>
    </source>
</evidence>
<dbReference type="EMBL" id="CAMGYJ010000004">
    <property type="protein sequence ID" value="CAI0400092.1"/>
    <property type="molecule type" value="Genomic_DNA"/>
</dbReference>
<sequence length="336" mass="38763">WEDHDAIESDIFDKIVEEVRCRGQNYIRVAIPSVRVHVLLEDMGLLEPREAEIPRGRPPRRENARKRSWFEQERSREARRSNTSRTSPPTRDLTPPMRDPTPLMSDRTPPMSQLWEFHSERDMCPYLPYIPSSIHHLVRAWFNPDGDGHCGFRAISHIIHGDKGYYLEMRQAVIGEITSRWDSIYSRHYDGTLEQVIHRLDQRNSGWCGNKYWFKEVDLLAFATMHNCAFSVFGWAIDGTYGYSALPVTAPPGITSPVHVYALVHTRVHWVRLHLVDVGGVTPCLHLVFSGLIFAIWQLLVLGHCCTKRKEGCFSFSVDISKVDKTRGEPKHVVHE</sequence>
<evidence type="ECO:0000313" key="2">
    <source>
        <dbReference type="EMBL" id="CAI0400092.1"/>
    </source>
</evidence>
<evidence type="ECO:0000256" key="1">
    <source>
        <dbReference type="SAM" id="MobiDB-lite"/>
    </source>
</evidence>
<feature type="region of interest" description="Disordered" evidence="1">
    <location>
        <begin position="51"/>
        <end position="108"/>
    </location>
</feature>
<feature type="compositionally biased region" description="Basic and acidic residues" evidence="1">
    <location>
        <begin position="68"/>
        <end position="80"/>
    </location>
</feature>
<organism evidence="2 3">
    <name type="scientific">Linum tenue</name>
    <dbReference type="NCBI Taxonomy" id="586396"/>
    <lineage>
        <taxon>Eukaryota</taxon>
        <taxon>Viridiplantae</taxon>
        <taxon>Streptophyta</taxon>
        <taxon>Embryophyta</taxon>
        <taxon>Tracheophyta</taxon>
        <taxon>Spermatophyta</taxon>
        <taxon>Magnoliopsida</taxon>
        <taxon>eudicotyledons</taxon>
        <taxon>Gunneridae</taxon>
        <taxon>Pentapetalae</taxon>
        <taxon>rosids</taxon>
        <taxon>fabids</taxon>
        <taxon>Malpighiales</taxon>
        <taxon>Linaceae</taxon>
        <taxon>Linum</taxon>
    </lineage>
</organism>
<evidence type="ECO:0000313" key="3">
    <source>
        <dbReference type="Proteomes" id="UP001154282"/>
    </source>
</evidence>
<accession>A0AAV0IRQ5</accession>
<reference evidence="2" key="1">
    <citation type="submission" date="2022-08" db="EMBL/GenBank/DDBJ databases">
        <authorList>
            <person name="Gutierrez-Valencia J."/>
        </authorList>
    </citation>
    <scope>NUCLEOTIDE SEQUENCE</scope>
</reference>
<dbReference type="Proteomes" id="UP001154282">
    <property type="component" value="Unassembled WGS sequence"/>
</dbReference>